<dbReference type="EMBL" id="DXAN01000023">
    <property type="protein sequence ID" value="HJA08980.1"/>
    <property type="molecule type" value="Genomic_DNA"/>
</dbReference>
<feature type="coiled-coil region" evidence="1">
    <location>
        <begin position="194"/>
        <end position="235"/>
    </location>
</feature>
<reference evidence="3" key="2">
    <citation type="submission" date="2021-04" db="EMBL/GenBank/DDBJ databases">
        <authorList>
            <person name="Gilroy R."/>
        </authorList>
    </citation>
    <scope>NUCLEOTIDE SEQUENCE</scope>
    <source>
        <strain evidence="3">CHK186-16707</strain>
    </source>
</reference>
<proteinExistence type="predicted"/>
<organism evidence="3 4">
    <name type="scientific">Candidatus Mailhella merdigallinarum</name>
    <dbReference type="NCBI Taxonomy" id="2838658"/>
    <lineage>
        <taxon>Bacteria</taxon>
        <taxon>Pseudomonadati</taxon>
        <taxon>Thermodesulfobacteriota</taxon>
        <taxon>Desulfovibrionia</taxon>
        <taxon>Desulfovibrionales</taxon>
        <taxon>Desulfovibrionaceae</taxon>
        <taxon>Mailhella</taxon>
    </lineage>
</organism>
<dbReference type="InterPro" id="IPR001668">
    <property type="entry name" value="Mob_Pre"/>
</dbReference>
<evidence type="ECO:0000313" key="4">
    <source>
        <dbReference type="Proteomes" id="UP000824225"/>
    </source>
</evidence>
<gene>
    <name evidence="3" type="ORF">H9962_07315</name>
</gene>
<keyword evidence="1" id="KW-0175">Coiled coil</keyword>
<feature type="coiled-coil region" evidence="1">
    <location>
        <begin position="313"/>
        <end position="347"/>
    </location>
</feature>
<feature type="region of interest" description="Disordered" evidence="2">
    <location>
        <begin position="17"/>
        <end position="39"/>
    </location>
</feature>
<feature type="compositionally biased region" description="Basic and acidic residues" evidence="2">
    <location>
        <begin position="23"/>
        <end position="37"/>
    </location>
</feature>
<evidence type="ECO:0000256" key="1">
    <source>
        <dbReference type="SAM" id="Coils"/>
    </source>
</evidence>
<dbReference type="Pfam" id="PF01076">
    <property type="entry name" value="Mob_Pre"/>
    <property type="match status" value="1"/>
</dbReference>
<dbReference type="Proteomes" id="UP000824225">
    <property type="component" value="Unassembled WGS sequence"/>
</dbReference>
<accession>A0A9D2HFB0</accession>
<feature type="compositionally biased region" description="Basic and acidic residues" evidence="2">
    <location>
        <begin position="379"/>
        <end position="400"/>
    </location>
</feature>
<sequence length="408" mass="47583">MSYLVLHMDKFKKDAIRGIQSHNRRERESHSNPDIDYSRSVGNYDLHESASDNYSQTIQNRIDDLLMVKVVRKDAVHMCGLIVSSDKSFFTRMGKEEIRRFFAEAAAYLTDFVGRENVVSAMVHMDEKTPHMHFLHVPVTPDGRLCAKDIYTKAALRKLQDELPRHLQNRGFQIERGVEQQKGSAKKHLDTREFKQQQEMMAAMRQDAARLEAILFDLQKQIELAEAQQVTLEEENESRKKVISEAESRLKNGPKLPAANFFNFKEVLAHAQEKLNAYQKALSDKEEIAQERDMRERQAQTLLYERDRAHEAVRMAQSHIQALKTENQKLRASMAQAQEKAASALKDMQDFILFSGNQLRFQEFQLQREDERKMNARNREQARLAAERDRQIPQEAEKPNRPRGMRMR</sequence>
<dbReference type="GO" id="GO:0006310">
    <property type="term" value="P:DNA recombination"/>
    <property type="evidence" value="ECO:0007669"/>
    <property type="project" value="InterPro"/>
</dbReference>
<dbReference type="GO" id="GO:0003677">
    <property type="term" value="F:DNA binding"/>
    <property type="evidence" value="ECO:0007669"/>
    <property type="project" value="InterPro"/>
</dbReference>
<protein>
    <submittedName>
        <fullName evidence="3">Plasmid recombination protein</fullName>
    </submittedName>
</protein>
<comment type="caution">
    <text evidence="3">The sequence shown here is derived from an EMBL/GenBank/DDBJ whole genome shotgun (WGS) entry which is preliminary data.</text>
</comment>
<evidence type="ECO:0000313" key="3">
    <source>
        <dbReference type="EMBL" id="HJA08980.1"/>
    </source>
</evidence>
<reference evidence="3" key="1">
    <citation type="journal article" date="2021" name="PeerJ">
        <title>Extensive microbial diversity within the chicken gut microbiome revealed by metagenomics and culture.</title>
        <authorList>
            <person name="Gilroy R."/>
            <person name="Ravi A."/>
            <person name="Getino M."/>
            <person name="Pursley I."/>
            <person name="Horton D.L."/>
            <person name="Alikhan N.F."/>
            <person name="Baker D."/>
            <person name="Gharbi K."/>
            <person name="Hall N."/>
            <person name="Watson M."/>
            <person name="Adriaenssens E.M."/>
            <person name="Foster-Nyarko E."/>
            <person name="Jarju S."/>
            <person name="Secka A."/>
            <person name="Antonio M."/>
            <person name="Oren A."/>
            <person name="Chaudhuri R.R."/>
            <person name="La Ragione R."/>
            <person name="Hildebrand F."/>
            <person name="Pallen M.J."/>
        </authorList>
    </citation>
    <scope>NUCLEOTIDE SEQUENCE</scope>
    <source>
        <strain evidence="3">CHK186-16707</strain>
    </source>
</reference>
<evidence type="ECO:0000256" key="2">
    <source>
        <dbReference type="SAM" id="MobiDB-lite"/>
    </source>
</evidence>
<feature type="region of interest" description="Disordered" evidence="2">
    <location>
        <begin position="379"/>
        <end position="408"/>
    </location>
</feature>
<dbReference type="AlphaFoldDB" id="A0A9D2HFB0"/>
<dbReference type="Gene3D" id="3.30.930.30">
    <property type="match status" value="1"/>
</dbReference>
<dbReference type="NCBIfam" id="NF041497">
    <property type="entry name" value="MobV"/>
    <property type="match status" value="1"/>
</dbReference>
<name>A0A9D2HFB0_9BACT</name>
<dbReference type="CDD" id="cd17242">
    <property type="entry name" value="MobM_relaxase"/>
    <property type="match status" value="1"/>
</dbReference>